<dbReference type="GO" id="GO:0000340">
    <property type="term" value="F:RNA 7-methylguanosine cap binding"/>
    <property type="evidence" value="ECO:0007669"/>
    <property type="project" value="TreeGrafter"/>
</dbReference>
<dbReference type="GO" id="GO:0000932">
    <property type="term" value="C:P-body"/>
    <property type="evidence" value="ECO:0007669"/>
    <property type="project" value="TreeGrafter"/>
</dbReference>
<dbReference type="GO" id="GO:0140932">
    <property type="term" value="F:5'-(N(7)-methyl 5'-triphosphoguanosine)-[mRNA] diphosphatase activity"/>
    <property type="evidence" value="ECO:0007669"/>
    <property type="project" value="UniProtKB-EC"/>
</dbReference>
<dbReference type="PANTHER" id="PTHR12978:SF0">
    <property type="entry name" value="M7GPPPX DIPHOSPHATASE"/>
    <property type="match status" value="1"/>
</dbReference>
<dbReference type="Gene3D" id="3.30.200.40">
    <property type="entry name" value="Scavenger mRNA decapping enzyme, N-terminal domain"/>
    <property type="match status" value="1"/>
</dbReference>
<dbReference type="InterPro" id="IPR008594">
    <property type="entry name" value="DcpS/DCS2"/>
</dbReference>
<dbReference type="FunFam" id="3.30.200.40:FF:000001">
    <property type="entry name" value="m7GpppX diphosphatase"/>
    <property type="match status" value="1"/>
</dbReference>
<evidence type="ECO:0000256" key="10">
    <source>
        <dbReference type="ARBA" id="ARBA00032946"/>
    </source>
</evidence>
<evidence type="ECO:0000256" key="7">
    <source>
        <dbReference type="ARBA" id="ARBA00030609"/>
    </source>
</evidence>
<protein>
    <recommendedName>
        <fullName evidence="4">m7GpppX diphosphatase</fullName>
        <ecNumber evidence="3">3.6.1.59</ecNumber>
    </recommendedName>
    <alternativeName>
        <fullName evidence="10">DCS-1</fullName>
    </alternativeName>
    <alternativeName>
        <fullName evidence="7">Decapping scavenger enzyme</fullName>
    </alternativeName>
    <alternativeName>
        <fullName evidence="8">Hint-related 7meGMP-directed hydrolase</fullName>
    </alternativeName>
    <alternativeName>
        <fullName evidence="6">Histidine triad nucleotide-binding protein 5</fullName>
    </alternativeName>
    <alternativeName>
        <fullName evidence="9">Histidine triad protein member 5</fullName>
    </alternativeName>
    <alternativeName>
        <fullName evidence="5">Scavenger mRNA-decapping enzyme DcpS</fullName>
    </alternativeName>
</protein>
<evidence type="ECO:0000256" key="5">
    <source>
        <dbReference type="ARBA" id="ARBA00029885"/>
    </source>
</evidence>
<dbReference type="AlphaFoldDB" id="A0A8J4X508"/>
<comment type="similarity">
    <text evidence="1">Belongs to the HIT family.</text>
</comment>
<dbReference type="Pfam" id="PF05652">
    <property type="entry name" value="DcpS"/>
    <property type="match status" value="1"/>
</dbReference>
<evidence type="ECO:0000256" key="3">
    <source>
        <dbReference type="ARBA" id="ARBA00012520"/>
    </source>
</evidence>
<dbReference type="GO" id="GO:0000290">
    <property type="term" value="P:deadenylation-dependent decapping of nuclear-transcribed mRNA"/>
    <property type="evidence" value="ECO:0007669"/>
    <property type="project" value="InterPro"/>
</dbReference>
<name>A0A8J4X508_CLAMG</name>
<accession>A0A8J4X508</accession>
<dbReference type="PIRSF" id="PIRSF028973">
    <property type="entry name" value="Scavenger_mRNA_decap_enz"/>
    <property type="match status" value="1"/>
</dbReference>
<evidence type="ECO:0000256" key="9">
    <source>
        <dbReference type="ARBA" id="ARBA00030830"/>
    </source>
</evidence>
<evidence type="ECO:0000256" key="4">
    <source>
        <dbReference type="ARBA" id="ARBA00015636"/>
    </source>
</evidence>
<comment type="caution">
    <text evidence="12">The sequence shown here is derived from an EMBL/GenBank/DDBJ whole genome shotgun (WGS) entry which is preliminary data.</text>
</comment>
<dbReference type="SUPFAM" id="SSF102860">
    <property type="entry name" value="mRNA decapping enzyme DcpS N-terminal domain"/>
    <property type="match status" value="1"/>
</dbReference>
<sequence length="250" mass="28791">MLYVQRFEKRNVIGSIDHVTKMAASPKAGSCSPHVAQKRPRFEEGDSAAEKALSGFEVIRILRESSREKNIFVQGKLDDQDAVIILEKTPITQDILIRMLKNSTQKLEASNDIYSTYQLEPPSDLNAIKSTLICPATAKHVLKYLRQETFLLEETEHDYQSITLPYINSQSFSVQWVYNILEKKAEAERIVFEDPDPQIGFILLPDFKWDQQQLDNLYLIAIVHPRDIKSLRDLRTDHLPLLRNIQKKGL</sequence>
<dbReference type="Proteomes" id="UP000727407">
    <property type="component" value="Unassembled WGS sequence"/>
</dbReference>
<evidence type="ECO:0000313" key="13">
    <source>
        <dbReference type="Proteomes" id="UP000727407"/>
    </source>
</evidence>
<dbReference type="OrthoDB" id="10264956at2759"/>
<dbReference type="PANTHER" id="PTHR12978">
    <property type="entry name" value="HISTIDINE TRIAD HIT PROTEIN MEMBER"/>
    <property type="match status" value="1"/>
</dbReference>
<comment type="catalytic activity">
    <reaction evidence="11">
        <text>a 5'-end (N(7)-methyl 5'-triphosphoguanosine)-ribonucleoside in mRNA + H2O = N(7)-methyl-GMP + a 5'-end diphospho-ribonucleoside in mRNA + 2 H(+)</text>
        <dbReference type="Rhea" id="RHEA:65388"/>
        <dbReference type="Rhea" id="RHEA-COMP:17165"/>
        <dbReference type="Rhea" id="RHEA-COMP:17167"/>
        <dbReference type="ChEBI" id="CHEBI:15377"/>
        <dbReference type="ChEBI" id="CHEBI:15378"/>
        <dbReference type="ChEBI" id="CHEBI:58285"/>
        <dbReference type="ChEBI" id="CHEBI:156461"/>
        <dbReference type="ChEBI" id="CHEBI:167616"/>
        <dbReference type="EC" id="3.6.1.59"/>
    </reaction>
</comment>
<dbReference type="SUPFAM" id="SSF54197">
    <property type="entry name" value="HIT-like"/>
    <property type="match status" value="1"/>
</dbReference>
<evidence type="ECO:0000256" key="1">
    <source>
        <dbReference type="ARBA" id="ARBA00010208"/>
    </source>
</evidence>
<evidence type="ECO:0000256" key="2">
    <source>
        <dbReference type="ARBA" id="ARBA00011140"/>
    </source>
</evidence>
<dbReference type="Gene3D" id="3.30.2240.10">
    <property type="entry name" value="mRNA decapping enzyme DcpS N-terminal domain"/>
    <property type="match status" value="1"/>
</dbReference>
<evidence type="ECO:0000256" key="6">
    <source>
        <dbReference type="ARBA" id="ARBA00030042"/>
    </source>
</evidence>
<reference evidence="12" key="1">
    <citation type="submission" date="2020-07" db="EMBL/GenBank/DDBJ databases">
        <title>Clarias magur genome sequencing, assembly and annotation.</title>
        <authorList>
            <person name="Kushwaha B."/>
            <person name="Kumar R."/>
            <person name="Das P."/>
            <person name="Joshi C.G."/>
            <person name="Kumar D."/>
            <person name="Nagpure N.S."/>
            <person name="Pandey M."/>
            <person name="Agarwal S."/>
            <person name="Srivastava S."/>
            <person name="Singh M."/>
            <person name="Sahoo L."/>
            <person name="Jayasankar P."/>
            <person name="Meher P.K."/>
            <person name="Koringa P.G."/>
            <person name="Iquebal M.A."/>
            <person name="Das S.P."/>
            <person name="Bit A."/>
            <person name="Patnaik S."/>
            <person name="Patel N."/>
            <person name="Shah T.M."/>
            <person name="Hinsu A."/>
            <person name="Jena J.K."/>
        </authorList>
    </citation>
    <scope>NUCLEOTIDE SEQUENCE</scope>
    <source>
        <strain evidence="12">CIFAMagur01</strain>
        <tissue evidence="12">Testis</tissue>
    </source>
</reference>
<proteinExistence type="inferred from homology"/>
<dbReference type="EC" id="3.6.1.59" evidence="3"/>
<dbReference type="GO" id="GO:0005634">
    <property type="term" value="C:nucleus"/>
    <property type="evidence" value="ECO:0007669"/>
    <property type="project" value="TreeGrafter"/>
</dbReference>
<keyword evidence="13" id="KW-1185">Reference proteome</keyword>
<organism evidence="12 13">
    <name type="scientific">Clarias magur</name>
    <name type="common">Asian catfish</name>
    <name type="synonym">Macropteronotus magur</name>
    <dbReference type="NCBI Taxonomy" id="1594786"/>
    <lineage>
        <taxon>Eukaryota</taxon>
        <taxon>Metazoa</taxon>
        <taxon>Chordata</taxon>
        <taxon>Craniata</taxon>
        <taxon>Vertebrata</taxon>
        <taxon>Euteleostomi</taxon>
        <taxon>Actinopterygii</taxon>
        <taxon>Neopterygii</taxon>
        <taxon>Teleostei</taxon>
        <taxon>Ostariophysi</taxon>
        <taxon>Siluriformes</taxon>
        <taxon>Clariidae</taxon>
        <taxon>Clarias</taxon>
    </lineage>
</organism>
<gene>
    <name evidence="12" type="primary">dcps</name>
    <name evidence="12" type="ORF">DAT39_007911</name>
</gene>
<evidence type="ECO:0000313" key="12">
    <source>
        <dbReference type="EMBL" id="KAF5902369.1"/>
    </source>
</evidence>
<dbReference type="InterPro" id="IPR011145">
    <property type="entry name" value="Scavenger_mRNA_decap_enz_N"/>
</dbReference>
<comment type="subunit">
    <text evidence="2">Homodimer. Associates with components of the exosome multienzyme ribonuclease complex, such as EXOSC3 and EXOSC4. Interacts with NDOR1.</text>
</comment>
<dbReference type="Pfam" id="PF11969">
    <property type="entry name" value="DcpS_C"/>
    <property type="match status" value="1"/>
</dbReference>
<evidence type="ECO:0000256" key="11">
    <source>
        <dbReference type="ARBA" id="ARBA00048222"/>
    </source>
</evidence>
<evidence type="ECO:0000256" key="8">
    <source>
        <dbReference type="ARBA" id="ARBA00030789"/>
    </source>
</evidence>
<dbReference type="InterPro" id="IPR036265">
    <property type="entry name" value="HIT-like_sf"/>
</dbReference>
<feature type="non-terminal residue" evidence="12">
    <location>
        <position position="1"/>
    </location>
</feature>
<dbReference type="EMBL" id="QNUK01000091">
    <property type="protein sequence ID" value="KAF5902369.1"/>
    <property type="molecule type" value="Genomic_DNA"/>
</dbReference>
<dbReference type="Gene3D" id="3.30.428.10">
    <property type="entry name" value="HIT-like"/>
    <property type="match status" value="1"/>
</dbReference>